<evidence type="ECO:0000313" key="3">
    <source>
        <dbReference type="Proteomes" id="UP000469421"/>
    </source>
</evidence>
<gene>
    <name evidence="2" type="ORF">GFN93_02930</name>
</gene>
<feature type="transmembrane region" description="Helical" evidence="1">
    <location>
        <begin position="115"/>
        <end position="133"/>
    </location>
</feature>
<accession>A0A6N7LT38</accession>
<dbReference type="Proteomes" id="UP000469421">
    <property type="component" value="Unassembled WGS sequence"/>
</dbReference>
<organism evidence="2 3">
    <name type="scientific">Alcanivorax sediminis</name>
    <dbReference type="NCBI Taxonomy" id="2663008"/>
    <lineage>
        <taxon>Bacteria</taxon>
        <taxon>Pseudomonadati</taxon>
        <taxon>Pseudomonadota</taxon>
        <taxon>Gammaproteobacteria</taxon>
        <taxon>Oceanospirillales</taxon>
        <taxon>Alcanivoracaceae</taxon>
        <taxon>Alcanivorax</taxon>
    </lineage>
</organism>
<dbReference type="EMBL" id="WIRE01000001">
    <property type="protein sequence ID" value="MQX52185.1"/>
    <property type="molecule type" value="Genomic_DNA"/>
</dbReference>
<sequence length="143" mass="16100">MVMETIERPHREDAAGLEKTLRWFLILMLAAVFVTGFLPDLVQFVSTLPDNLEQAVLIRQGFGILLVVTALLLLAELTWAFLLLYITTLLATLIMGVSLMPWIVDLFRPELATEIVIAANIVVLIMGAVCHWLQKNRNVNDRT</sequence>
<keyword evidence="1" id="KW-0472">Membrane</keyword>
<feature type="transmembrane region" description="Helical" evidence="1">
    <location>
        <begin position="58"/>
        <end position="75"/>
    </location>
</feature>
<protein>
    <submittedName>
        <fullName evidence="2">Uncharacterized protein</fullName>
    </submittedName>
</protein>
<evidence type="ECO:0000313" key="2">
    <source>
        <dbReference type="EMBL" id="MQX52185.1"/>
    </source>
</evidence>
<keyword evidence="1" id="KW-0812">Transmembrane</keyword>
<comment type="caution">
    <text evidence="2">The sequence shown here is derived from an EMBL/GenBank/DDBJ whole genome shotgun (WGS) entry which is preliminary data.</text>
</comment>
<reference evidence="2 3" key="1">
    <citation type="submission" date="2019-10" db="EMBL/GenBank/DDBJ databases">
        <title>Alcanivorax sp.PA15-N-34 draft genome sequence.</title>
        <authorList>
            <person name="Liao X."/>
            <person name="Shao Z."/>
        </authorList>
    </citation>
    <scope>NUCLEOTIDE SEQUENCE [LARGE SCALE GENOMIC DNA]</scope>
    <source>
        <strain evidence="2 3">PA15-N-34</strain>
    </source>
</reference>
<name>A0A6N7LT38_9GAMM</name>
<evidence type="ECO:0000256" key="1">
    <source>
        <dbReference type="SAM" id="Phobius"/>
    </source>
</evidence>
<dbReference type="AlphaFoldDB" id="A0A6N7LT38"/>
<feature type="transmembrane region" description="Helical" evidence="1">
    <location>
        <begin position="82"/>
        <end position="103"/>
    </location>
</feature>
<keyword evidence="3" id="KW-1185">Reference proteome</keyword>
<feature type="transmembrane region" description="Helical" evidence="1">
    <location>
        <begin position="21"/>
        <end position="38"/>
    </location>
</feature>
<proteinExistence type="predicted"/>
<dbReference type="RefSeq" id="WP_153498919.1">
    <property type="nucleotide sequence ID" value="NZ_JBMZXE010000085.1"/>
</dbReference>
<keyword evidence="1" id="KW-1133">Transmembrane helix</keyword>